<organism evidence="1 2">
    <name type="scientific">Vespula squamosa</name>
    <name type="common">Southern yellow jacket</name>
    <name type="synonym">Wasp</name>
    <dbReference type="NCBI Taxonomy" id="30214"/>
    <lineage>
        <taxon>Eukaryota</taxon>
        <taxon>Metazoa</taxon>
        <taxon>Ecdysozoa</taxon>
        <taxon>Arthropoda</taxon>
        <taxon>Hexapoda</taxon>
        <taxon>Insecta</taxon>
        <taxon>Pterygota</taxon>
        <taxon>Neoptera</taxon>
        <taxon>Endopterygota</taxon>
        <taxon>Hymenoptera</taxon>
        <taxon>Apocrita</taxon>
        <taxon>Aculeata</taxon>
        <taxon>Vespoidea</taxon>
        <taxon>Vespidae</taxon>
        <taxon>Vespinae</taxon>
        <taxon>Vespula</taxon>
    </lineage>
</organism>
<dbReference type="EMBL" id="JAUDFV010000139">
    <property type="protein sequence ID" value="KAL2724202.1"/>
    <property type="molecule type" value="Genomic_DNA"/>
</dbReference>
<name>A0ABD2AUA9_VESSQ</name>
<proteinExistence type="predicted"/>
<evidence type="ECO:0000313" key="2">
    <source>
        <dbReference type="Proteomes" id="UP001607302"/>
    </source>
</evidence>
<sequence length="120" mass="12552">MDFSSSGFCHETHPPIFSSFSQRSFSRYIGDPFGFVQSNRNGAPFIGKGAVKAKARGKLGEGKTSATSASAAAAAAAAATAEVDCEKSGTMEFRAPHPLLHPSHAAGHPYYYPGTLARTS</sequence>
<keyword evidence="2" id="KW-1185">Reference proteome</keyword>
<comment type="caution">
    <text evidence="1">The sequence shown here is derived from an EMBL/GenBank/DDBJ whole genome shotgun (WGS) entry which is preliminary data.</text>
</comment>
<reference evidence="1 2" key="1">
    <citation type="journal article" date="2024" name="Ann. Entomol. Soc. Am.">
        <title>Genomic analyses of the southern and eastern yellowjacket wasps (Hymenoptera: Vespidae) reveal evolutionary signatures of social life.</title>
        <authorList>
            <person name="Catto M.A."/>
            <person name="Caine P.B."/>
            <person name="Orr S.E."/>
            <person name="Hunt B.G."/>
            <person name="Goodisman M.A.D."/>
        </authorList>
    </citation>
    <scope>NUCLEOTIDE SEQUENCE [LARGE SCALE GENOMIC DNA]</scope>
    <source>
        <strain evidence="1">233</strain>
        <tissue evidence="1">Head and thorax</tissue>
    </source>
</reference>
<dbReference type="AlphaFoldDB" id="A0ABD2AUA9"/>
<dbReference type="Proteomes" id="UP001607302">
    <property type="component" value="Unassembled WGS sequence"/>
</dbReference>
<protein>
    <submittedName>
        <fullName evidence="1">Mucin-6-like</fullName>
    </submittedName>
</protein>
<accession>A0ABD2AUA9</accession>
<evidence type="ECO:0000313" key="1">
    <source>
        <dbReference type="EMBL" id="KAL2724202.1"/>
    </source>
</evidence>
<gene>
    <name evidence="1" type="ORF">V1478_008715</name>
</gene>